<dbReference type="EMBL" id="CP002955">
    <property type="protein sequence ID" value="AEL24970.1"/>
    <property type="molecule type" value="Genomic_DNA"/>
</dbReference>
<protein>
    <submittedName>
        <fullName evidence="1">Uncharacterized protein</fullName>
    </submittedName>
</protein>
<accession>G0IY66</accession>
<dbReference type="AlphaFoldDB" id="G0IY66"/>
<dbReference type="Proteomes" id="UP000001635">
    <property type="component" value="Chromosome"/>
</dbReference>
<dbReference type="KEGG" id="cmr:Cycma_1198"/>
<evidence type="ECO:0000313" key="2">
    <source>
        <dbReference type="Proteomes" id="UP000001635"/>
    </source>
</evidence>
<dbReference type="HOGENOM" id="CLU_2583876_0_0_10"/>
<gene>
    <name evidence="1" type="ordered locus">Cycma_1198</name>
</gene>
<sequence>MGTLEGTILYFGIPIFSPIPIKFRQFCHIFDDKTKMMSLFGRNFDGLGRKFEFKGGKFDLKGRMLSVLGTTPMFLVRNWS</sequence>
<keyword evidence="2" id="KW-1185">Reference proteome</keyword>
<proteinExistence type="predicted"/>
<evidence type="ECO:0000313" key="1">
    <source>
        <dbReference type="EMBL" id="AEL24970.1"/>
    </source>
</evidence>
<name>G0IY66_CYCMS</name>
<reference evidence="2" key="1">
    <citation type="submission" date="2011-07" db="EMBL/GenBank/DDBJ databases">
        <title>The complete genome of Cyclobacterium marinum DSM 745.</title>
        <authorList>
            <person name="Lucas S."/>
            <person name="Han J."/>
            <person name="Lapidus A."/>
            <person name="Bruce D."/>
            <person name="Goodwin L."/>
            <person name="Pitluck S."/>
            <person name="Peters L."/>
            <person name="Kyrpides N."/>
            <person name="Mavromatis K."/>
            <person name="Ivanova N."/>
            <person name="Ovchinnikova G."/>
            <person name="Chertkov O."/>
            <person name="Detter J.C."/>
            <person name="Tapia R."/>
            <person name="Han C."/>
            <person name="Land M."/>
            <person name="Hauser L."/>
            <person name="Markowitz V."/>
            <person name="Cheng J.-F."/>
            <person name="Hugenholtz P."/>
            <person name="Woyke T."/>
            <person name="Wu D."/>
            <person name="Tindall B."/>
            <person name="Schuetze A."/>
            <person name="Brambilla E."/>
            <person name="Klenk H.-P."/>
            <person name="Eisen J.A."/>
        </authorList>
    </citation>
    <scope>NUCLEOTIDE SEQUENCE [LARGE SCALE GENOMIC DNA]</scope>
    <source>
        <strain evidence="2">ATCC 25205 / DSM 745 / LMG 13164 / NCIMB 1802</strain>
    </source>
</reference>
<organism evidence="1 2">
    <name type="scientific">Cyclobacterium marinum (strain ATCC 25205 / DSM 745 / LMG 13164 / NCIMB 1802)</name>
    <name type="common">Flectobacillus marinus</name>
    <dbReference type="NCBI Taxonomy" id="880070"/>
    <lineage>
        <taxon>Bacteria</taxon>
        <taxon>Pseudomonadati</taxon>
        <taxon>Bacteroidota</taxon>
        <taxon>Cytophagia</taxon>
        <taxon>Cytophagales</taxon>
        <taxon>Cyclobacteriaceae</taxon>
        <taxon>Cyclobacterium</taxon>
    </lineage>
</organism>